<feature type="compositionally biased region" description="Low complexity" evidence="2">
    <location>
        <begin position="307"/>
        <end position="325"/>
    </location>
</feature>
<dbReference type="AlphaFoldDB" id="A0A4V4HA84"/>
<feature type="compositionally biased region" description="Polar residues" evidence="2">
    <location>
        <begin position="110"/>
        <end position="121"/>
    </location>
</feature>
<sequence length="360" mass="36713">MDAREPPRVSSSQPPSVVLGSGSFGAGATNSPMVAPNSAGMMQEGMRLSFNPMPSAVTKTVDMTASLYQGDGFSGMRPGGIFNVGEPVKKKRGRPRKYGPDGSMALALTPPSSASGYSNNPADPAAKRRGRPPGSGKKQQLDALGAPGIGFTPHVISVKVGEASSCTWNIDIASKIMAFSQQGPRTVCILSANGAVSDVTLRQPAISGGTVTYEGRFEIISLSGSFLLTEDGSTRSRSGGLSVALAGSDGRILGGGVAGMLVAATPVQVVVGSFIAEGKKPKPEPLRWEPSSAPPQMPGFGAAVTASPPSEGTSSESSEDPGSPTNQSVGTCNNSGQHVQPAYPPVSWSHSANLNGMNLT</sequence>
<feature type="region of interest" description="Disordered" evidence="2">
    <location>
        <begin position="279"/>
        <end position="360"/>
    </location>
</feature>
<dbReference type="PANTHER" id="PTHR31500">
    <property type="entry name" value="AT-HOOK MOTIF NUCLEAR-LOCALIZED PROTEIN 9"/>
    <property type="match status" value="1"/>
</dbReference>
<feature type="compositionally biased region" description="Polar residues" evidence="2">
    <location>
        <begin position="348"/>
        <end position="360"/>
    </location>
</feature>
<keyword evidence="1" id="KW-0539">Nucleus</keyword>
<dbReference type="GO" id="GO:0003680">
    <property type="term" value="F:minor groove of adenine-thymine-rich DNA binding"/>
    <property type="evidence" value="ECO:0007669"/>
    <property type="project" value="UniProtKB-UniRule"/>
</dbReference>
<feature type="region of interest" description="Disordered" evidence="2">
    <location>
        <begin position="84"/>
        <end position="146"/>
    </location>
</feature>
<dbReference type="GO" id="GO:0005634">
    <property type="term" value="C:nucleus"/>
    <property type="evidence" value="ECO:0007669"/>
    <property type="project" value="UniProtKB-SubCell"/>
</dbReference>
<keyword evidence="1" id="KW-0238">DNA-binding</keyword>
<protein>
    <recommendedName>
        <fullName evidence="1">AT-hook motif nuclear-localized protein</fullName>
    </recommendedName>
</protein>
<reference evidence="4 5" key="1">
    <citation type="journal article" date="2019" name="Nat. Plants">
        <title>Genome sequencing of Musa balbisiana reveals subgenome evolution and function divergence in polyploid bananas.</title>
        <authorList>
            <person name="Yao X."/>
        </authorList>
    </citation>
    <scope>NUCLEOTIDE SEQUENCE [LARGE SCALE GENOMIC DNA]</scope>
    <source>
        <strain evidence="5">cv. DH-PKW</strain>
        <tissue evidence="4">Leaves</tissue>
    </source>
</reference>
<feature type="compositionally biased region" description="Polar residues" evidence="2">
    <location>
        <begin position="326"/>
        <end position="338"/>
    </location>
</feature>
<comment type="subcellular location">
    <subcellularLocation>
        <location evidence="1">Nucleus</location>
    </subcellularLocation>
</comment>
<keyword evidence="1" id="KW-0805">Transcription regulation</keyword>
<comment type="caution">
    <text evidence="4">The sequence shown here is derived from an EMBL/GenBank/DDBJ whole genome shotgun (WGS) entry which is preliminary data.</text>
</comment>
<comment type="domain">
    <text evidence="1">The PPC domain mediates interactions between AHL proteins.</text>
</comment>
<proteinExistence type="predicted"/>
<dbReference type="Gene3D" id="3.30.1330.80">
    <property type="entry name" value="Hypothetical protein, similar to alpha- acetolactate decarboxylase, domain 2"/>
    <property type="match status" value="1"/>
</dbReference>
<evidence type="ECO:0000313" key="4">
    <source>
        <dbReference type="EMBL" id="THU74535.1"/>
    </source>
</evidence>
<feature type="region of interest" description="Disordered" evidence="2">
    <location>
        <begin position="1"/>
        <end position="38"/>
    </location>
</feature>
<dbReference type="STRING" id="52838.A0A4V4HA84"/>
<name>A0A4V4HA84_MUSBA</name>
<dbReference type="InterPro" id="IPR005175">
    <property type="entry name" value="PPC_dom"/>
</dbReference>
<dbReference type="PROSITE" id="PS51742">
    <property type="entry name" value="PPC"/>
    <property type="match status" value="1"/>
</dbReference>
<accession>A0A4V4HA84</accession>
<evidence type="ECO:0000256" key="2">
    <source>
        <dbReference type="SAM" id="MobiDB-lite"/>
    </source>
</evidence>
<keyword evidence="5" id="KW-1185">Reference proteome</keyword>
<dbReference type="Pfam" id="PF03479">
    <property type="entry name" value="PCC"/>
    <property type="match status" value="1"/>
</dbReference>
<dbReference type="InterPro" id="IPR039605">
    <property type="entry name" value="AHL"/>
</dbReference>
<dbReference type="PANTHER" id="PTHR31500:SF51">
    <property type="entry name" value="AT-HOOK MOTIF NUCLEAR-LOCALIZED PROTEIN 8"/>
    <property type="match status" value="1"/>
</dbReference>
<dbReference type="CDD" id="cd11378">
    <property type="entry name" value="DUF296"/>
    <property type="match status" value="1"/>
</dbReference>
<gene>
    <name evidence="4" type="ORF">C4D60_Mb04t34400</name>
</gene>
<dbReference type="Proteomes" id="UP000317650">
    <property type="component" value="Chromosome 4"/>
</dbReference>
<dbReference type="EMBL" id="PYDT01000001">
    <property type="protein sequence ID" value="THU74535.1"/>
    <property type="molecule type" value="Genomic_DNA"/>
</dbReference>
<feature type="compositionally biased region" description="Low complexity" evidence="2">
    <location>
        <begin position="8"/>
        <end position="21"/>
    </location>
</feature>
<comment type="function">
    <text evidence="1">Transcription factor that specifically binds AT-rich DNA sequences related to the nuclear matrix attachment regions (MARs).</text>
</comment>
<evidence type="ECO:0000259" key="3">
    <source>
        <dbReference type="PROSITE" id="PS51742"/>
    </source>
</evidence>
<dbReference type="SUPFAM" id="SSF117856">
    <property type="entry name" value="AF0104/ALDC/Ptd012-like"/>
    <property type="match status" value="1"/>
</dbReference>
<keyword evidence="1" id="KW-0804">Transcription</keyword>
<evidence type="ECO:0000256" key="1">
    <source>
        <dbReference type="RuleBase" id="RU367031"/>
    </source>
</evidence>
<feature type="domain" description="PPC" evidence="3">
    <location>
        <begin position="147"/>
        <end position="295"/>
    </location>
</feature>
<organism evidence="4 5">
    <name type="scientific">Musa balbisiana</name>
    <name type="common">Banana</name>
    <dbReference type="NCBI Taxonomy" id="52838"/>
    <lineage>
        <taxon>Eukaryota</taxon>
        <taxon>Viridiplantae</taxon>
        <taxon>Streptophyta</taxon>
        <taxon>Embryophyta</taxon>
        <taxon>Tracheophyta</taxon>
        <taxon>Spermatophyta</taxon>
        <taxon>Magnoliopsida</taxon>
        <taxon>Liliopsida</taxon>
        <taxon>Zingiberales</taxon>
        <taxon>Musaceae</taxon>
        <taxon>Musa</taxon>
    </lineage>
</organism>
<evidence type="ECO:0000313" key="5">
    <source>
        <dbReference type="Proteomes" id="UP000317650"/>
    </source>
</evidence>